<dbReference type="GO" id="GO:0003676">
    <property type="term" value="F:nucleic acid binding"/>
    <property type="evidence" value="ECO:0007669"/>
    <property type="project" value="InterPro"/>
</dbReference>
<protein>
    <recommendedName>
        <fullName evidence="2">Exonuclease domain-containing protein</fullName>
    </recommendedName>
</protein>
<dbReference type="Gene3D" id="3.30.420.10">
    <property type="entry name" value="Ribonuclease H-like superfamily/Ribonuclease H"/>
    <property type="match status" value="1"/>
</dbReference>
<gene>
    <name evidence="3" type="ORF">E6K81_12485</name>
</gene>
<feature type="region of interest" description="Disordered" evidence="1">
    <location>
        <begin position="215"/>
        <end position="238"/>
    </location>
</feature>
<dbReference type="GO" id="GO:0004527">
    <property type="term" value="F:exonuclease activity"/>
    <property type="evidence" value="ECO:0007669"/>
    <property type="project" value="UniProtKB-ARBA"/>
</dbReference>
<evidence type="ECO:0000256" key="1">
    <source>
        <dbReference type="SAM" id="MobiDB-lite"/>
    </source>
</evidence>
<dbReference type="InterPro" id="IPR013520">
    <property type="entry name" value="Ribonucl_H"/>
</dbReference>
<comment type="caution">
    <text evidence="3">The sequence shown here is derived from an EMBL/GenBank/DDBJ whole genome shotgun (WGS) entry which is preliminary data.</text>
</comment>
<evidence type="ECO:0000313" key="3">
    <source>
        <dbReference type="EMBL" id="TMQ70503.1"/>
    </source>
</evidence>
<feature type="compositionally biased region" description="Basic residues" evidence="1">
    <location>
        <begin position="216"/>
        <end position="230"/>
    </location>
</feature>
<dbReference type="InterPro" id="IPR012337">
    <property type="entry name" value="RNaseH-like_sf"/>
</dbReference>
<evidence type="ECO:0000259" key="2">
    <source>
        <dbReference type="SMART" id="SM00479"/>
    </source>
</evidence>
<dbReference type="Proteomes" id="UP000319771">
    <property type="component" value="Unassembled WGS sequence"/>
</dbReference>
<organism evidence="3 4">
    <name type="scientific">Eiseniibacteriota bacterium</name>
    <dbReference type="NCBI Taxonomy" id="2212470"/>
    <lineage>
        <taxon>Bacteria</taxon>
        <taxon>Candidatus Eiseniibacteriota</taxon>
    </lineage>
</organism>
<proteinExistence type="predicted"/>
<sequence length="238" mass="26221">MMMDRFVAIDVEIASRFPIRICAIGAARLELGQETKSYYSLVAVDGHVRFTHVHGLTAADLVGAPCWPEAWHGVLAVLGDIRTVVAFRASFDRGAILAMSGRHGVRLPRLQFVCAAEMMKARYGCELNLRASLEVLGLPFPGRPHEPLADARAAAAIAVACSRGPPARSRCAIQFSQSRRRRSDRATCHPVRRILFWATPEHALPDRLALASRARSLAHRHHRAAHRPTRSRPPTPAP</sequence>
<dbReference type="SUPFAM" id="SSF53098">
    <property type="entry name" value="Ribonuclease H-like"/>
    <property type="match status" value="1"/>
</dbReference>
<accession>A0A538U3R1</accession>
<feature type="domain" description="Exonuclease" evidence="2">
    <location>
        <begin position="5"/>
        <end position="167"/>
    </location>
</feature>
<dbReference type="SMART" id="SM00479">
    <property type="entry name" value="EXOIII"/>
    <property type="match status" value="1"/>
</dbReference>
<evidence type="ECO:0000313" key="4">
    <source>
        <dbReference type="Proteomes" id="UP000319771"/>
    </source>
</evidence>
<dbReference type="Pfam" id="PF00929">
    <property type="entry name" value="RNase_T"/>
    <property type="match status" value="1"/>
</dbReference>
<reference evidence="3 4" key="1">
    <citation type="journal article" date="2019" name="Nat. Microbiol.">
        <title>Mediterranean grassland soil C-N compound turnover is dependent on rainfall and depth, and is mediated by genomically divergent microorganisms.</title>
        <authorList>
            <person name="Diamond S."/>
            <person name="Andeer P.F."/>
            <person name="Li Z."/>
            <person name="Crits-Christoph A."/>
            <person name="Burstein D."/>
            <person name="Anantharaman K."/>
            <person name="Lane K.R."/>
            <person name="Thomas B.C."/>
            <person name="Pan C."/>
            <person name="Northen T.R."/>
            <person name="Banfield J.F."/>
        </authorList>
    </citation>
    <scope>NUCLEOTIDE SEQUENCE [LARGE SCALE GENOMIC DNA]</scope>
    <source>
        <strain evidence="3">WS_11</strain>
    </source>
</reference>
<dbReference type="InterPro" id="IPR036397">
    <property type="entry name" value="RNaseH_sf"/>
</dbReference>
<dbReference type="EMBL" id="VBPB01000221">
    <property type="protein sequence ID" value="TMQ70503.1"/>
    <property type="molecule type" value="Genomic_DNA"/>
</dbReference>
<dbReference type="AlphaFoldDB" id="A0A538U3R1"/>
<name>A0A538U3R1_UNCEI</name>